<comment type="caution">
    <text evidence="3">The sequence shown here is derived from an EMBL/GenBank/DDBJ whole genome shotgun (WGS) entry which is preliminary data.</text>
</comment>
<keyword evidence="1" id="KW-1133">Transmembrane helix</keyword>
<dbReference type="InterPro" id="IPR012349">
    <property type="entry name" value="Split_barrel_FMN-bd"/>
</dbReference>
<evidence type="ECO:0000256" key="1">
    <source>
        <dbReference type="SAM" id="Phobius"/>
    </source>
</evidence>
<keyword evidence="1" id="KW-0472">Membrane</keyword>
<feature type="transmembrane region" description="Helical" evidence="1">
    <location>
        <begin position="233"/>
        <end position="255"/>
    </location>
</feature>
<proteinExistence type="predicted"/>
<dbReference type="PANTHER" id="PTHR39336:SF1">
    <property type="entry name" value="PYRIDOXAMINE PHOSPHATE OXIDASE FAMILY PROTEIN (AFU_ORTHOLOGUE AFUA_6G11440)"/>
    <property type="match status" value="1"/>
</dbReference>
<dbReference type="EMBL" id="JAAAIL010001989">
    <property type="protein sequence ID" value="KAG0262090.1"/>
    <property type="molecule type" value="Genomic_DNA"/>
</dbReference>
<sequence>MGKFFDKIDDGHAAWIRKQKVVFVSTAPLDPNGRVNLSPKGYDCFRIIGPNQVCYLELTGSGIETQSHLQENGRITFMFCAFEGGPKILRLFGHGTVHRIGSPHYESLLGSHYTPENCDIYTANGIRSIILVDVDKVGISCGWGVPFFDYKGARETLFRISGKLTKQQVVGFWVKGNATSLDGLPGMRHETMGEQWAVLSSEDREKLEKFKKKGVMAGWGGWDMKYIVENASLVAVSAGIGTVVGAAAAAAVLLMNRRA</sequence>
<organism evidence="3 4">
    <name type="scientific">Linnemannia exigua</name>
    <dbReference type="NCBI Taxonomy" id="604196"/>
    <lineage>
        <taxon>Eukaryota</taxon>
        <taxon>Fungi</taxon>
        <taxon>Fungi incertae sedis</taxon>
        <taxon>Mucoromycota</taxon>
        <taxon>Mortierellomycotina</taxon>
        <taxon>Mortierellomycetes</taxon>
        <taxon>Mortierellales</taxon>
        <taxon>Mortierellaceae</taxon>
        <taxon>Linnemannia</taxon>
    </lineage>
</organism>
<gene>
    <name evidence="3" type="ORF">BGZ95_004087</name>
</gene>
<protein>
    <recommendedName>
        <fullName evidence="2">Pyridoxamine 5'-phosphate oxidase N-terminal domain-containing protein</fullName>
    </recommendedName>
</protein>
<keyword evidence="1" id="KW-0812">Transmembrane</keyword>
<feature type="domain" description="Pyridoxamine 5'-phosphate oxidase N-terminal" evidence="2">
    <location>
        <begin position="9"/>
        <end position="138"/>
    </location>
</feature>
<dbReference type="Gene3D" id="2.30.110.10">
    <property type="entry name" value="Electron Transport, Fmn-binding Protein, Chain A"/>
    <property type="match status" value="1"/>
</dbReference>
<accession>A0AAD4D3W0</accession>
<keyword evidence="4" id="KW-1185">Reference proteome</keyword>
<dbReference type="PANTHER" id="PTHR39336">
    <property type="entry name" value="PYRIDOXAMINE PHOSPHATE OXIDASE FAMILY PROTEIN (AFU_ORTHOLOGUE AFUA_6G11440)"/>
    <property type="match status" value="1"/>
</dbReference>
<dbReference type="Pfam" id="PF01243">
    <property type="entry name" value="PNPOx_N"/>
    <property type="match status" value="1"/>
</dbReference>
<reference evidence="3" key="1">
    <citation type="journal article" date="2020" name="Fungal Divers.">
        <title>Resolving the Mortierellaceae phylogeny through synthesis of multi-gene phylogenetics and phylogenomics.</title>
        <authorList>
            <person name="Vandepol N."/>
            <person name="Liber J."/>
            <person name="Desiro A."/>
            <person name="Na H."/>
            <person name="Kennedy M."/>
            <person name="Barry K."/>
            <person name="Grigoriev I.V."/>
            <person name="Miller A.N."/>
            <person name="O'Donnell K."/>
            <person name="Stajich J.E."/>
            <person name="Bonito G."/>
        </authorList>
    </citation>
    <scope>NUCLEOTIDE SEQUENCE</scope>
    <source>
        <strain evidence="3">NRRL 28262</strain>
    </source>
</reference>
<evidence type="ECO:0000313" key="4">
    <source>
        <dbReference type="Proteomes" id="UP001194580"/>
    </source>
</evidence>
<evidence type="ECO:0000313" key="3">
    <source>
        <dbReference type="EMBL" id="KAG0262090.1"/>
    </source>
</evidence>
<dbReference type="Proteomes" id="UP001194580">
    <property type="component" value="Unassembled WGS sequence"/>
</dbReference>
<dbReference type="SUPFAM" id="SSF50475">
    <property type="entry name" value="FMN-binding split barrel"/>
    <property type="match status" value="1"/>
</dbReference>
<name>A0AAD4D3W0_9FUNG</name>
<dbReference type="InterPro" id="IPR011576">
    <property type="entry name" value="Pyridox_Oxase_N"/>
</dbReference>
<evidence type="ECO:0000259" key="2">
    <source>
        <dbReference type="Pfam" id="PF01243"/>
    </source>
</evidence>
<dbReference type="AlphaFoldDB" id="A0AAD4D3W0"/>